<sequence length="230" mass="23950">MSPPLIVFRPEPGASATAKRARAEGWAVTLLPLFEIVPIAWQPPDADNFDAVLMTSANAVRCGGPRLADYHGLPLYAVGGQSAEAARKYGFGTVIAGETNVAELADRIRAEGAVRLFHPCGEHRRTFDESGLGIVHVPVYAARRTAPPDLAQAIGDEAILLVHSPRAARYLDTLCTAQSIARGTVSLVAISEAALAEAGTGWRAALAAERSTDAAMLAAASSLGGRSAIG</sequence>
<evidence type="ECO:0000313" key="2">
    <source>
        <dbReference type="EMBL" id="RED17057.1"/>
    </source>
</evidence>
<comment type="caution">
    <text evidence="2">The sequence shown here is derived from an EMBL/GenBank/DDBJ whole genome shotgun (WGS) entry which is preliminary data.</text>
</comment>
<proteinExistence type="predicted"/>
<name>A0A3D9FHJ8_9SPHN</name>
<gene>
    <name evidence="2" type="ORF">DFR46_2091</name>
</gene>
<dbReference type="Proteomes" id="UP000256310">
    <property type="component" value="Unassembled WGS sequence"/>
</dbReference>
<dbReference type="EMBL" id="QRDP01000004">
    <property type="protein sequence ID" value="RED17057.1"/>
    <property type="molecule type" value="Genomic_DNA"/>
</dbReference>
<organism evidence="2 3">
    <name type="scientific">Parasphingopyxis lamellibrachiae</name>
    <dbReference type="NCBI Taxonomy" id="680125"/>
    <lineage>
        <taxon>Bacteria</taxon>
        <taxon>Pseudomonadati</taxon>
        <taxon>Pseudomonadota</taxon>
        <taxon>Alphaproteobacteria</taxon>
        <taxon>Sphingomonadales</taxon>
        <taxon>Sphingomonadaceae</taxon>
        <taxon>Parasphingopyxis</taxon>
    </lineage>
</organism>
<reference evidence="2 3" key="1">
    <citation type="submission" date="2018-07" db="EMBL/GenBank/DDBJ databases">
        <title>Genomic Encyclopedia of Type Strains, Phase IV (KMG-IV): sequencing the most valuable type-strain genomes for metagenomic binning, comparative biology and taxonomic classification.</title>
        <authorList>
            <person name="Goeker M."/>
        </authorList>
    </citation>
    <scope>NUCLEOTIDE SEQUENCE [LARGE SCALE GENOMIC DNA]</scope>
    <source>
        <strain evidence="2 3">DSM 26725</strain>
    </source>
</reference>
<protein>
    <submittedName>
        <fullName evidence="2">Uroporphyrinogen-III synthase</fullName>
    </submittedName>
</protein>
<accession>A0A3D9FHJ8</accession>
<dbReference type="GO" id="GO:0033014">
    <property type="term" value="P:tetrapyrrole biosynthetic process"/>
    <property type="evidence" value="ECO:0007669"/>
    <property type="project" value="InterPro"/>
</dbReference>
<dbReference type="Gene3D" id="3.40.50.10090">
    <property type="match status" value="1"/>
</dbReference>
<dbReference type="SUPFAM" id="SSF69618">
    <property type="entry name" value="HemD-like"/>
    <property type="match status" value="1"/>
</dbReference>
<feature type="domain" description="Tetrapyrrole biosynthesis uroporphyrinogen III synthase" evidence="1">
    <location>
        <begin position="16"/>
        <end position="217"/>
    </location>
</feature>
<evidence type="ECO:0000313" key="3">
    <source>
        <dbReference type="Proteomes" id="UP000256310"/>
    </source>
</evidence>
<keyword evidence="3" id="KW-1185">Reference proteome</keyword>
<dbReference type="RefSeq" id="WP_116236380.1">
    <property type="nucleotide sequence ID" value="NZ_QRDP01000004.1"/>
</dbReference>
<dbReference type="InterPro" id="IPR036108">
    <property type="entry name" value="4pyrrol_syn_uPrphyn_synt_sf"/>
</dbReference>
<dbReference type="CDD" id="cd06578">
    <property type="entry name" value="HemD"/>
    <property type="match status" value="1"/>
</dbReference>
<dbReference type="GO" id="GO:0004852">
    <property type="term" value="F:uroporphyrinogen-III synthase activity"/>
    <property type="evidence" value="ECO:0007669"/>
    <property type="project" value="InterPro"/>
</dbReference>
<evidence type="ECO:0000259" key="1">
    <source>
        <dbReference type="Pfam" id="PF02602"/>
    </source>
</evidence>
<dbReference type="Pfam" id="PF02602">
    <property type="entry name" value="HEM4"/>
    <property type="match status" value="1"/>
</dbReference>
<dbReference type="AlphaFoldDB" id="A0A3D9FHJ8"/>
<dbReference type="InterPro" id="IPR003754">
    <property type="entry name" value="4pyrrol_synth_uPrphyn_synth"/>
</dbReference>
<dbReference type="OrthoDB" id="7424801at2"/>